<dbReference type="AlphaFoldDB" id="A0A699Z0E4"/>
<evidence type="ECO:0000313" key="3">
    <source>
        <dbReference type="Proteomes" id="UP000485058"/>
    </source>
</evidence>
<gene>
    <name evidence="2" type="ORF">HaLaN_08173</name>
</gene>
<evidence type="ECO:0000313" key="2">
    <source>
        <dbReference type="EMBL" id="GFH12474.1"/>
    </source>
</evidence>
<keyword evidence="3" id="KW-1185">Reference proteome</keyword>
<protein>
    <submittedName>
        <fullName evidence="2">Uncharacterized protein</fullName>
    </submittedName>
</protein>
<accession>A0A699Z0E4</accession>
<proteinExistence type="predicted"/>
<dbReference type="EMBL" id="BLLF01000507">
    <property type="protein sequence ID" value="GFH12474.1"/>
    <property type="molecule type" value="Genomic_DNA"/>
</dbReference>
<reference evidence="2 3" key="1">
    <citation type="submission" date="2020-02" db="EMBL/GenBank/DDBJ databases">
        <title>Draft genome sequence of Haematococcus lacustris strain NIES-144.</title>
        <authorList>
            <person name="Morimoto D."/>
            <person name="Nakagawa S."/>
            <person name="Yoshida T."/>
            <person name="Sawayama S."/>
        </authorList>
    </citation>
    <scope>NUCLEOTIDE SEQUENCE [LARGE SCALE GENOMIC DNA]</scope>
    <source>
        <strain evidence="2 3">NIES-144</strain>
    </source>
</reference>
<dbReference type="Proteomes" id="UP000485058">
    <property type="component" value="Unassembled WGS sequence"/>
</dbReference>
<name>A0A699Z0E4_HAELA</name>
<feature type="non-terminal residue" evidence="2">
    <location>
        <position position="1"/>
    </location>
</feature>
<sequence length="305" mass="34153">LLDDASDAVASFMEKVVLPHVPPEALLVPDHFRVHRLYTREVDACITEHLPLLKAVHKLYKAKDRTKYFWIEHWWALLDGCRLAGPHTGVEKRDAKLLFSWSQMVVSDELRRRKRAVGLMFFDFVEAVARLADFVSFMDEEQLNTWFWREQGLDSQRLQRLVSQPGRLGRPRLSDSTGANVGLPATLQTAPSLGDSPVTDAPTPGTGPAKLAAGTTEPAALAGGDLYVQKLLEYFRLVGKDAGKWRRESAGAVSTPTRPLHVKIELLLKWLVFHLKEQWGGKDETDCARKMIKTATMISGGIEMA</sequence>
<evidence type="ECO:0000256" key="1">
    <source>
        <dbReference type="SAM" id="MobiDB-lite"/>
    </source>
</evidence>
<feature type="region of interest" description="Disordered" evidence="1">
    <location>
        <begin position="166"/>
        <end position="211"/>
    </location>
</feature>
<comment type="caution">
    <text evidence="2">The sequence shown here is derived from an EMBL/GenBank/DDBJ whole genome shotgun (WGS) entry which is preliminary data.</text>
</comment>
<organism evidence="2 3">
    <name type="scientific">Haematococcus lacustris</name>
    <name type="common">Green alga</name>
    <name type="synonym">Haematococcus pluvialis</name>
    <dbReference type="NCBI Taxonomy" id="44745"/>
    <lineage>
        <taxon>Eukaryota</taxon>
        <taxon>Viridiplantae</taxon>
        <taxon>Chlorophyta</taxon>
        <taxon>core chlorophytes</taxon>
        <taxon>Chlorophyceae</taxon>
        <taxon>CS clade</taxon>
        <taxon>Chlamydomonadales</taxon>
        <taxon>Haematococcaceae</taxon>
        <taxon>Haematococcus</taxon>
    </lineage>
</organism>